<name>A0A1E4RG13_9ASCO</name>
<dbReference type="OrthoDB" id="21214at2759"/>
<dbReference type="Pfam" id="PF13093">
    <property type="entry name" value="FTA4"/>
    <property type="match status" value="1"/>
</dbReference>
<dbReference type="InterPro" id="IPR025207">
    <property type="entry name" value="Sim4_Fta4"/>
</dbReference>
<sequence>MSKSYQYTKGFIDQQVKALNSPLTVDFEIEDILQKETNVSKSIFKCNVLIRRYNRNKYQSQAINQIIQQVLKNETSKLVKVNESFIKIHSILKIILIPENISDDNLPGKLKLFNQLINELPQLKYLIINEVPHETVDEFNTQLSNYEDIRKHLIELNEVLLYKYDKLTYLKNLKLKLSSYTNPKDIQPNLIMSNDHLLYDEINRFRVLVEKLSYKLSENELTDILNKLQD</sequence>
<keyword evidence="2" id="KW-1185">Reference proteome</keyword>
<protein>
    <submittedName>
        <fullName evidence="1">Uncharacterized protein</fullName>
    </submittedName>
</protein>
<evidence type="ECO:0000313" key="1">
    <source>
        <dbReference type="EMBL" id="ODV66188.1"/>
    </source>
</evidence>
<gene>
    <name evidence="1" type="ORF">HYPBUDRAFT_12752</name>
</gene>
<accession>A0A1E4RG13</accession>
<evidence type="ECO:0000313" key="2">
    <source>
        <dbReference type="Proteomes" id="UP000095085"/>
    </source>
</evidence>
<dbReference type="RefSeq" id="XP_020075255.1">
    <property type="nucleotide sequence ID" value="XM_020219378.1"/>
</dbReference>
<reference evidence="2" key="1">
    <citation type="submission" date="2016-05" db="EMBL/GenBank/DDBJ databases">
        <title>Comparative genomics of biotechnologically important yeasts.</title>
        <authorList>
            <consortium name="DOE Joint Genome Institute"/>
            <person name="Riley R."/>
            <person name="Haridas S."/>
            <person name="Wolfe K.H."/>
            <person name="Lopes M.R."/>
            <person name="Hittinger C.T."/>
            <person name="Goker M."/>
            <person name="Salamov A."/>
            <person name="Wisecaver J."/>
            <person name="Long T.M."/>
            <person name="Aerts A.L."/>
            <person name="Barry K."/>
            <person name="Choi C."/>
            <person name="Clum A."/>
            <person name="Coughlan A.Y."/>
            <person name="Deshpande S."/>
            <person name="Douglass A.P."/>
            <person name="Hanson S.J."/>
            <person name="Klenk H.-P."/>
            <person name="Labutti K."/>
            <person name="Lapidus A."/>
            <person name="Lindquist E."/>
            <person name="Lipzen A."/>
            <person name="Meier-Kolthoff J.P."/>
            <person name="Ohm R.A."/>
            <person name="Otillar R.P."/>
            <person name="Pangilinan J."/>
            <person name="Peng Y."/>
            <person name="Rokas A."/>
            <person name="Rosa C.A."/>
            <person name="Scheuner C."/>
            <person name="Sibirny A.A."/>
            <person name="Slot J.C."/>
            <person name="Stielow J.B."/>
            <person name="Sun H."/>
            <person name="Kurtzman C.P."/>
            <person name="Blackwell M."/>
            <person name="Grigoriev I.V."/>
            <person name="Jeffries T.W."/>
        </authorList>
    </citation>
    <scope>NUCLEOTIDE SEQUENCE [LARGE SCALE GENOMIC DNA]</scope>
    <source>
        <strain evidence="2">NRRL Y-1933</strain>
    </source>
</reference>
<organism evidence="1 2">
    <name type="scientific">Hyphopichia burtonii NRRL Y-1933</name>
    <dbReference type="NCBI Taxonomy" id="984485"/>
    <lineage>
        <taxon>Eukaryota</taxon>
        <taxon>Fungi</taxon>
        <taxon>Dikarya</taxon>
        <taxon>Ascomycota</taxon>
        <taxon>Saccharomycotina</taxon>
        <taxon>Pichiomycetes</taxon>
        <taxon>Debaryomycetaceae</taxon>
        <taxon>Hyphopichia</taxon>
    </lineage>
</organism>
<dbReference type="AlphaFoldDB" id="A0A1E4RG13"/>
<dbReference type="Proteomes" id="UP000095085">
    <property type="component" value="Unassembled WGS sequence"/>
</dbReference>
<dbReference type="STRING" id="984485.A0A1E4RG13"/>
<proteinExistence type="predicted"/>
<dbReference type="GO" id="GO:0031511">
    <property type="term" value="C:Mis6-Sim4 complex"/>
    <property type="evidence" value="ECO:0007669"/>
    <property type="project" value="InterPro"/>
</dbReference>
<dbReference type="EMBL" id="KV454543">
    <property type="protein sequence ID" value="ODV66188.1"/>
    <property type="molecule type" value="Genomic_DNA"/>
</dbReference>
<dbReference type="GeneID" id="30993928"/>